<name>A0A7M7QA02_NASVI</name>
<keyword evidence="4" id="KW-1185">Reference proteome</keyword>
<evidence type="ECO:0000313" key="4">
    <source>
        <dbReference type="Proteomes" id="UP000002358"/>
    </source>
</evidence>
<accession>A0A7M7QA02</accession>
<dbReference type="SMR" id="A0A7M7QA02"/>
<proteinExistence type="predicted"/>
<sequence>MFISIYHSTERRLDTRRIVQRNTMRYSIICAILISALIPAIRGFILDVYGGMVAWDYMNGGRRFNCAQQKKKYENDKKIPVIDMSHFLQEAKQSYNDLKSYNDERERQIQVEAERQRRQREQEERDRQERMKQQKMEQERVENQKKQEAHRLRLEEEKRLQMVQEQLKHAEEQKKQQLLVLEQERERESLKQLYTLERIKLTEEVERLRKLVDQQQTSSVDKVQIGWKPTIPSQPGAELCSAKTPDDRLDDDAWRDYIFDWKYDHCIITSYV</sequence>
<protein>
    <submittedName>
        <fullName evidence="3">Uncharacterized protein</fullName>
    </submittedName>
</protein>
<feature type="transmembrane region" description="Helical" evidence="2">
    <location>
        <begin position="26"/>
        <end position="45"/>
    </location>
</feature>
<dbReference type="KEGG" id="nvi:100122425"/>
<dbReference type="AlphaFoldDB" id="A0A7M7QA02"/>
<reference evidence="3" key="1">
    <citation type="submission" date="2021-01" db="UniProtKB">
        <authorList>
            <consortium name="EnsemblMetazoa"/>
        </authorList>
    </citation>
    <scope>IDENTIFICATION</scope>
</reference>
<evidence type="ECO:0000256" key="1">
    <source>
        <dbReference type="SAM" id="MobiDB-lite"/>
    </source>
</evidence>
<evidence type="ECO:0000256" key="2">
    <source>
        <dbReference type="SAM" id="Phobius"/>
    </source>
</evidence>
<keyword evidence="2" id="KW-1133">Transmembrane helix</keyword>
<dbReference type="InParanoid" id="A0A7M7QA02"/>
<keyword evidence="2" id="KW-0812">Transmembrane</keyword>
<evidence type="ECO:0000313" key="3">
    <source>
        <dbReference type="EnsemblMetazoa" id="XP_031782274"/>
    </source>
</evidence>
<dbReference type="GeneID" id="100122425"/>
<dbReference type="EnsemblMetazoa" id="XM_031926414">
    <property type="protein sequence ID" value="XP_031782274"/>
    <property type="gene ID" value="LOC100122425"/>
</dbReference>
<dbReference type="RefSeq" id="XP_031782274.1">
    <property type="nucleotide sequence ID" value="XM_031926414.2"/>
</dbReference>
<feature type="region of interest" description="Disordered" evidence="1">
    <location>
        <begin position="113"/>
        <end position="148"/>
    </location>
</feature>
<organism evidence="3 4">
    <name type="scientific">Nasonia vitripennis</name>
    <name type="common">Parasitic wasp</name>
    <dbReference type="NCBI Taxonomy" id="7425"/>
    <lineage>
        <taxon>Eukaryota</taxon>
        <taxon>Metazoa</taxon>
        <taxon>Ecdysozoa</taxon>
        <taxon>Arthropoda</taxon>
        <taxon>Hexapoda</taxon>
        <taxon>Insecta</taxon>
        <taxon>Pterygota</taxon>
        <taxon>Neoptera</taxon>
        <taxon>Endopterygota</taxon>
        <taxon>Hymenoptera</taxon>
        <taxon>Apocrita</taxon>
        <taxon>Proctotrupomorpha</taxon>
        <taxon>Chalcidoidea</taxon>
        <taxon>Pteromalidae</taxon>
        <taxon>Pteromalinae</taxon>
        <taxon>Nasonia</taxon>
    </lineage>
</organism>
<dbReference type="Proteomes" id="UP000002358">
    <property type="component" value="Chromosome 3"/>
</dbReference>
<keyword evidence="2" id="KW-0472">Membrane</keyword>